<organism evidence="3">
    <name type="scientific">Lygus hesperus</name>
    <name type="common">Western plant bug</name>
    <dbReference type="NCBI Taxonomy" id="30085"/>
    <lineage>
        <taxon>Eukaryota</taxon>
        <taxon>Metazoa</taxon>
        <taxon>Ecdysozoa</taxon>
        <taxon>Arthropoda</taxon>
        <taxon>Hexapoda</taxon>
        <taxon>Insecta</taxon>
        <taxon>Pterygota</taxon>
        <taxon>Neoptera</taxon>
        <taxon>Paraneoptera</taxon>
        <taxon>Hemiptera</taxon>
        <taxon>Heteroptera</taxon>
        <taxon>Panheteroptera</taxon>
        <taxon>Cimicomorpha</taxon>
        <taxon>Miridae</taxon>
        <taxon>Mirini</taxon>
        <taxon>Lygus</taxon>
    </lineage>
</organism>
<proteinExistence type="predicted"/>
<dbReference type="EMBL" id="GBRD01014999">
    <property type="protein sequence ID" value="JAG50827.1"/>
    <property type="molecule type" value="Transcribed_RNA"/>
</dbReference>
<feature type="compositionally biased region" description="Basic and acidic residues" evidence="1">
    <location>
        <begin position="263"/>
        <end position="276"/>
    </location>
</feature>
<protein>
    <submittedName>
        <fullName evidence="3">Uncharacterized protein</fullName>
    </submittedName>
</protein>
<feature type="transmembrane region" description="Helical" evidence="2">
    <location>
        <begin position="82"/>
        <end position="104"/>
    </location>
</feature>
<name>A0A0A9X5Y4_LYGHE</name>
<keyword evidence="2" id="KW-0812">Transmembrane</keyword>
<dbReference type="AlphaFoldDB" id="A0A0A9X5Y4"/>
<evidence type="ECO:0000256" key="2">
    <source>
        <dbReference type="SAM" id="Phobius"/>
    </source>
</evidence>
<reference evidence="3" key="1">
    <citation type="journal article" date="2014" name="PLoS ONE">
        <title>Transcriptome-Based Identification of ABC Transporters in the Western Tarnished Plant Bug Lygus hesperus.</title>
        <authorList>
            <person name="Hull J.J."/>
            <person name="Chaney K."/>
            <person name="Geib S.M."/>
            <person name="Fabrick J.A."/>
            <person name="Brent C.S."/>
            <person name="Walsh D."/>
            <person name="Lavine L.C."/>
        </authorList>
    </citation>
    <scope>NUCLEOTIDE SEQUENCE</scope>
</reference>
<accession>A0A0A9X5Y4</accession>
<feature type="region of interest" description="Disordered" evidence="1">
    <location>
        <begin position="189"/>
        <end position="276"/>
    </location>
</feature>
<keyword evidence="2" id="KW-1133">Transmembrane helix</keyword>
<evidence type="ECO:0000256" key="1">
    <source>
        <dbReference type="SAM" id="MobiDB-lite"/>
    </source>
</evidence>
<evidence type="ECO:0000313" key="4">
    <source>
        <dbReference type="EMBL" id="JAG50827.1"/>
    </source>
</evidence>
<sequence length="299" mass="33722">MTEEAESVPIQANLIKEAWIKLAADKDVIHALRTLSNEEVRNALLTDVEWREFVGLVSGDEGVPPGSTHRSMTVTNLIQTSFLVHLSVWFVLVSLALSAWIWWFGMRRAWWGQPECYKCNYPLGKRISQSSRSESPERISNINYSKEIGSLHESTIGDKCDCPDCSGYQLNSHSVEDCVSAACCNVSQHSQTPQNVPPEEPSEECEDRSDPQDPIMYPARVSIESENRKERTLRKSSRTKRSSRSESSKKSKRTIRQSSKTLKKLEKSASSLVDRETNAKLLGRGNGTTKFLAPWVMKE</sequence>
<keyword evidence="2" id="KW-0472">Membrane</keyword>
<feature type="compositionally biased region" description="Basic residues" evidence="1">
    <location>
        <begin position="231"/>
        <end position="242"/>
    </location>
</feature>
<gene>
    <name evidence="3" type="ORF">CM83_8057</name>
</gene>
<dbReference type="EMBL" id="GBHO01029386">
    <property type="protein sequence ID" value="JAG14218.1"/>
    <property type="molecule type" value="Transcribed_RNA"/>
</dbReference>
<reference evidence="4" key="3">
    <citation type="submission" date="2014-09" db="EMBL/GenBank/DDBJ databases">
        <authorList>
            <person name="Magalhaes I.L.F."/>
            <person name="Oliveira U."/>
            <person name="Santos F.R."/>
            <person name="Vidigal T.H.D.A."/>
            <person name="Brescovit A.D."/>
            <person name="Santos A.J."/>
        </authorList>
    </citation>
    <scope>NUCLEOTIDE SEQUENCE</scope>
</reference>
<reference evidence="3" key="2">
    <citation type="submission" date="2014-07" db="EMBL/GenBank/DDBJ databases">
        <authorList>
            <person name="Hull J."/>
        </authorList>
    </citation>
    <scope>NUCLEOTIDE SEQUENCE</scope>
</reference>
<evidence type="ECO:0000313" key="3">
    <source>
        <dbReference type="EMBL" id="JAG14218.1"/>
    </source>
</evidence>